<keyword evidence="3" id="KW-1185">Reference proteome</keyword>
<evidence type="ECO:0000256" key="1">
    <source>
        <dbReference type="SAM" id="Phobius"/>
    </source>
</evidence>
<evidence type="ECO:0000313" key="3">
    <source>
        <dbReference type="Proteomes" id="UP000018851"/>
    </source>
</evidence>
<dbReference type="STRING" id="1123269.NX02_19910"/>
<organism evidence="2 3">
    <name type="scientific">Sphingomonas sanxanigenens DSM 19645 = NX02</name>
    <dbReference type="NCBI Taxonomy" id="1123269"/>
    <lineage>
        <taxon>Bacteria</taxon>
        <taxon>Pseudomonadati</taxon>
        <taxon>Pseudomonadota</taxon>
        <taxon>Alphaproteobacteria</taxon>
        <taxon>Sphingomonadales</taxon>
        <taxon>Sphingomonadaceae</taxon>
        <taxon>Sphingomonas</taxon>
    </lineage>
</organism>
<name>W0AEW3_9SPHN</name>
<dbReference type="Proteomes" id="UP000018851">
    <property type="component" value="Chromosome"/>
</dbReference>
<accession>W0AEW3</accession>
<evidence type="ECO:0000313" key="2">
    <source>
        <dbReference type="EMBL" id="AHE55641.1"/>
    </source>
</evidence>
<dbReference type="HOGENOM" id="CLU_1947455_0_0_5"/>
<reference evidence="2 3" key="1">
    <citation type="submission" date="2013-07" db="EMBL/GenBank/DDBJ databases">
        <title>Completed genome of Sphingomonas sanxanigenens NX02.</title>
        <authorList>
            <person name="Ma T."/>
            <person name="Huang H."/>
            <person name="Wu M."/>
            <person name="Li X."/>
            <person name="Li G."/>
        </authorList>
    </citation>
    <scope>NUCLEOTIDE SEQUENCE [LARGE SCALE GENOMIC DNA]</scope>
    <source>
        <strain evidence="2 3">NX02</strain>
    </source>
</reference>
<proteinExistence type="predicted"/>
<feature type="transmembrane region" description="Helical" evidence="1">
    <location>
        <begin position="36"/>
        <end position="59"/>
    </location>
</feature>
<sequence length="129" mass="13387">MTLLSYIVRRLGPLTLALIAADAAAARPIIADEPGISAWRVVGALLVCVVIAIVAALALRARMGGGGQILLRPAQRRLQLIETIRLTPTSSLALVRHDARELLILTGPQGAWVLAPGSTPDAGSEASPA</sequence>
<dbReference type="OrthoDB" id="8456606at2"/>
<dbReference type="RefSeq" id="WP_025293792.1">
    <property type="nucleotide sequence ID" value="NZ_CP006644.1"/>
</dbReference>
<dbReference type="AlphaFoldDB" id="W0AEW3"/>
<dbReference type="KEGG" id="ssan:NX02_19910"/>
<keyword evidence="1" id="KW-0812">Transmembrane</keyword>
<evidence type="ECO:0008006" key="4">
    <source>
        <dbReference type="Google" id="ProtNLM"/>
    </source>
</evidence>
<gene>
    <name evidence="2" type="ORF">NX02_19910</name>
</gene>
<keyword evidence="1" id="KW-1133">Transmembrane helix</keyword>
<dbReference type="PATRIC" id="fig|1123269.5.peg.3894"/>
<dbReference type="EMBL" id="CP006644">
    <property type="protein sequence ID" value="AHE55641.1"/>
    <property type="molecule type" value="Genomic_DNA"/>
</dbReference>
<protein>
    <recommendedName>
        <fullName evidence="4">Flagellar biosynthetic protein FliO</fullName>
    </recommendedName>
</protein>
<keyword evidence="1" id="KW-0472">Membrane</keyword>